<dbReference type="AlphaFoldDB" id="X6MV28"/>
<evidence type="ECO:0000313" key="1">
    <source>
        <dbReference type="EMBL" id="ETO16940.1"/>
    </source>
</evidence>
<gene>
    <name evidence="1" type="ORF">RFI_20397</name>
</gene>
<sequence>MHLMWKQQKEVIIVDLDHNKVHVPESVQLIELPLLLEKQLKAQMIEHGHVDVIERFTSSKLQHLDSAFVVQDIM</sequence>
<organism evidence="1 2">
    <name type="scientific">Reticulomyxa filosa</name>
    <dbReference type="NCBI Taxonomy" id="46433"/>
    <lineage>
        <taxon>Eukaryota</taxon>
        <taxon>Sar</taxon>
        <taxon>Rhizaria</taxon>
        <taxon>Retaria</taxon>
        <taxon>Foraminifera</taxon>
        <taxon>Monothalamids</taxon>
        <taxon>Reticulomyxidae</taxon>
        <taxon>Reticulomyxa</taxon>
    </lineage>
</organism>
<feature type="non-terminal residue" evidence="1">
    <location>
        <position position="74"/>
    </location>
</feature>
<dbReference type="Proteomes" id="UP000023152">
    <property type="component" value="Unassembled WGS sequence"/>
</dbReference>
<proteinExistence type="predicted"/>
<evidence type="ECO:0000313" key="2">
    <source>
        <dbReference type="Proteomes" id="UP000023152"/>
    </source>
</evidence>
<accession>X6MV28</accession>
<comment type="caution">
    <text evidence="1">The sequence shown here is derived from an EMBL/GenBank/DDBJ whole genome shotgun (WGS) entry which is preliminary data.</text>
</comment>
<name>X6MV28_RETFI</name>
<protein>
    <submittedName>
        <fullName evidence="1">Uncharacterized protein</fullName>
    </submittedName>
</protein>
<dbReference type="EMBL" id="ASPP01017586">
    <property type="protein sequence ID" value="ETO16940.1"/>
    <property type="molecule type" value="Genomic_DNA"/>
</dbReference>
<reference evidence="1 2" key="1">
    <citation type="journal article" date="2013" name="Curr. Biol.">
        <title>The Genome of the Foraminiferan Reticulomyxa filosa.</title>
        <authorList>
            <person name="Glockner G."/>
            <person name="Hulsmann N."/>
            <person name="Schleicher M."/>
            <person name="Noegel A.A."/>
            <person name="Eichinger L."/>
            <person name="Gallinger C."/>
            <person name="Pawlowski J."/>
            <person name="Sierra R."/>
            <person name="Euteneuer U."/>
            <person name="Pillet L."/>
            <person name="Moustafa A."/>
            <person name="Platzer M."/>
            <person name="Groth M."/>
            <person name="Szafranski K."/>
            <person name="Schliwa M."/>
        </authorList>
    </citation>
    <scope>NUCLEOTIDE SEQUENCE [LARGE SCALE GENOMIC DNA]</scope>
</reference>
<keyword evidence="2" id="KW-1185">Reference proteome</keyword>